<protein>
    <submittedName>
        <fullName evidence="2">Uncharacterized protein</fullName>
    </submittedName>
</protein>
<gene>
    <name evidence="2" type="ORF">METZ01_LOCUS441161</name>
</gene>
<dbReference type="EMBL" id="UINC01179567">
    <property type="protein sequence ID" value="SVD88307.1"/>
    <property type="molecule type" value="Genomic_DNA"/>
</dbReference>
<keyword evidence="1" id="KW-0472">Membrane</keyword>
<feature type="transmembrane region" description="Helical" evidence="1">
    <location>
        <begin position="71"/>
        <end position="88"/>
    </location>
</feature>
<evidence type="ECO:0000256" key="1">
    <source>
        <dbReference type="SAM" id="Phobius"/>
    </source>
</evidence>
<feature type="transmembrane region" description="Helical" evidence="1">
    <location>
        <begin position="141"/>
        <end position="159"/>
    </location>
</feature>
<proteinExistence type="predicted"/>
<evidence type="ECO:0000313" key="2">
    <source>
        <dbReference type="EMBL" id="SVD88307.1"/>
    </source>
</evidence>
<sequence>MKRTLPVVLCSTIGFLMVLQYFIPHQLSQAFSDRTLKMNQIISVFALITALVSVPRGHIRRVRMRGINWQYSIVLLVGFSLLPIAAIIDNGLGFFKGEIRIDGPVFDWIYVNCQIPLGNTVFAMLAFYITSAAYRAFRARTFDAAILLTAGIIVLLANAPPTDMISEAFGWKFSVIKDWILAVPSGAAQRALLLGLGLG</sequence>
<feature type="transmembrane region" description="Helical" evidence="1">
    <location>
        <begin position="40"/>
        <end position="59"/>
    </location>
</feature>
<keyword evidence="1" id="KW-0812">Transmembrane</keyword>
<organism evidence="2">
    <name type="scientific">marine metagenome</name>
    <dbReference type="NCBI Taxonomy" id="408172"/>
    <lineage>
        <taxon>unclassified sequences</taxon>
        <taxon>metagenomes</taxon>
        <taxon>ecological metagenomes</taxon>
    </lineage>
</organism>
<reference evidence="2" key="1">
    <citation type="submission" date="2018-05" db="EMBL/GenBank/DDBJ databases">
        <authorList>
            <person name="Lanie J.A."/>
            <person name="Ng W.-L."/>
            <person name="Kazmierczak K.M."/>
            <person name="Andrzejewski T.M."/>
            <person name="Davidsen T.M."/>
            <person name="Wayne K.J."/>
            <person name="Tettelin H."/>
            <person name="Glass J.I."/>
            <person name="Rusch D."/>
            <person name="Podicherti R."/>
            <person name="Tsui H.-C.T."/>
            <person name="Winkler M.E."/>
        </authorList>
    </citation>
    <scope>NUCLEOTIDE SEQUENCE</scope>
</reference>
<dbReference type="AlphaFoldDB" id="A0A382YYG1"/>
<name>A0A382YYG1_9ZZZZ</name>
<feature type="non-terminal residue" evidence="2">
    <location>
        <position position="199"/>
    </location>
</feature>
<accession>A0A382YYG1</accession>
<feature type="transmembrane region" description="Helical" evidence="1">
    <location>
        <begin position="108"/>
        <end position="129"/>
    </location>
</feature>
<keyword evidence="1" id="KW-1133">Transmembrane helix</keyword>